<dbReference type="GO" id="GO:0005829">
    <property type="term" value="C:cytosol"/>
    <property type="evidence" value="ECO:0007669"/>
    <property type="project" value="TreeGrafter"/>
</dbReference>
<evidence type="ECO:0000256" key="6">
    <source>
        <dbReference type="RuleBase" id="RU364082"/>
    </source>
</evidence>
<dbReference type="PANTHER" id="PTHR10491">
    <property type="entry name" value="DTDP-4-DEHYDRORHAMNOSE REDUCTASE"/>
    <property type="match status" value="1"/>
</dbReference>
<evidence type="ECO:0000256" key="1">
    <source>
        <dbReference type="ARBA" id="ARBA00004781"/>
    </source>
</evidence>
<evidence type="ECO:0000256" key="3">
    <source>
        <dbReference type="ARBA" id="ARBA00012929"/>
    </source>
</evidence>
<comment type="catalytic activity">
    <reaction evidence="5">
        <text>dTDP-beta-L-rhamnose + NADP(+) = dTDP-4-dehydro-beta-L-rhamnose + NADPH + H(+)</text>
        <dbReference type="Rhea" id="RHEA:21796"/>
        <dbReference type="ChEBI" id="CHEBI:15378"/>
        <dbReference type="ChEBI" id="CHEBI:57510"/>
        <dbReference type="ChEBI" id="CHEBI:57783"/>
        <dbReference type="ChEBI" id="CHEBI:58349"/>
        <dbReference type="ChEBI" id="CHEBI:62830"/>
        <dbReference type="EC" id="1.1.1.133"/>
    </reaction>
</comment>
<evidence type="ECO:0000256" key="4">
    <source>
        <dbReference type="ARBA" id="ARBA00017099"/>
    </source>
</evidence>
<dbReference type="EMBL" id="JACHCC010000007">
    <property type="protein sequence ID" value="MBB6500872.1"/>
    <property type="molecule type" value="Genomic_DNA"/>
</dbReference>
<evidence type="ECO:0000313" key="9">
    <source>
        <dbReference type="Proteomes" id="UP000521017"/>
    </source>
</evidence>
<feature type="domain" description="RmlD-like substrate binding" evidence="7">
    <location>
        <begin position="6"/>
        <end position="286"/>
    </location>
</feature>
<comment type="similarity">
    <text evidence="2 6">Belongs to the dTDP-4-dehydrorhamnose reductase family.</text>
</comment>
<dbReference type="Proteomes" id="UP000521017">
    <property type="component" value="Unassembled WGS sequence"/>
</dbReference>
<protein>
    <recommendedName>
        <fullName evidence="4 6">dTDP-4-dehydrorhamnose reductase</fullName>
        <ecNumber evidence="3 6">1.1.1.133</ecNumber>
    </recommendedName>
</protein>
<keyword evidence="6" id="KW-0521">NADP</keyword>
<dbReference type="InterPro" id="IPR005913">
    <property type="entry name" value="dTDP_dehydrorham_reduct"/>
</dbReference>
<dbReference type="Gene3D" id="3.40.50.720">
    <property type="entry name" value="NAD(P)-binding Rossmann-like Domain"/>
    <property type="match status" value="1"/>
</dbReference>
<dbReference type="InterPro" id="IPR029903">
    <property type="entry name" value="RmlD-like-bd"/>
</dbReference>
<comment type="function">
    <text evidence="6">Catalyzes the reduction of dTDP-6-deoxy-L-lyxo-4-hexulose to yield dTDP-L-rhamnose.</text>
</comment>
<dbReference type="SUPFAM" id="SSF51735">
    <property type="entry name" value="NAD(P)-binding Rossmann-fold domains"/>
    <property type="match status" value="1"/>
</dbReference>
<name>A0A7X0J5S3_9SPHI</name>
<accession>A0A7X0J5S3</accession>
<gene>
    <name evidence="8" type="ORF">HDF25_003031</name>
</gene>
<comment type="caution">
    <text evidence="8">The sequence shown here is derived from an EMBL/GenBank/DDBJ whole genome shotgun (WGS) entry which is preliminary data.</text>
</comment>
<dbReference type="Pfam" id="PF04321">
    <property type="entry name" value="RmlD_sub_bind"/>
    <property type="match status" value="1"/>
</dbReference>
<evidence type="ECO:0000313" key="8">
    <source>
        <dbReference type="EMBL" id="MBB6500872.1"/>
    </source>
</evidence>
<keyword evidence="6 8" id="KW-0560">Oxidoreductase</keyword>
<dbReference type="Gene3D" id="3.90.25.10">
    <property type="entry name" value="UDP-galactose 4-epimerase, domain 1"/>
    <property type="match status" value="1"/>
</dbReference>
<proteinExistence type="inferred from homology"/>
<dbReference type="AlphaFoldDB" id="A0A7X0J5S3"/>
<evidence type="ECO:0000256" key="5">
    <source>
        <dbReference type="ARBA" id="ARBA00048200"/>
    </source>
</evidence>
<comment type="pathway">
    <text evidence="1 6">Carbohydrate biosynthesis; dTDP-L-rhamnose biosynthesis.</text>
</comment>
<evidence type="ECO:0000256" key="2">
    <source>
        <dbReference type="ARBA" id="ARBA00010944"/>
    </source>
</evidence>
<dbReference type="InterPro" id="IPR036291">
    <property type="entry name" value="NAD(P)-bd_dom_sf"/>
</dbReference>
<sequence length="290" mass="32614">MNCKNKILVFGGVGQLGQCLNRISKERNLSSILFLDEEEGNILDLDILADLFHKESPEFVINCAAYTAVDKAEDEVLLCEKINSEGAGNLARCCDQFGATLIHISTDFVFEGDVPRPLKEDDMASPVNVYGRTKLEGEQEITQLLKTYYILRTSWLYSEYANNFVKTMIRLGTERDQLNIISDQVGTPTYAIDLAAVILDIIQLNNKAYGIYHYSNEGVTSWYDFAKGVFDICGTEIKLLPISGADYPTKANRPAFSVMDKTKIKTTFGIEIPYWRDSLVKCIQAINKDR</sequence>
<dbReference type="EC" id="1.1.1.133" evidence="3 6"/>
<organism evidence="8 9">
    <name type="scientific">Pedobacter cryoconitis</name>
    <dbReference type="NCBI Taxonomy" id="188932"/>
    <lineage>
        <taxon>Bacteria</taxon>
        <taxon>Pseudomonadati</taxon>
        <taxon>Bacteroidota</taxon>
        <taxon>Sphingobacteriia</taxon>
        <taxon>Sphingobacteriales</taxon>
        <taxon>Sphingobacteriaceae</taxon>
        <taxon>Pedobacter</taxon>
    </lineage>
</organism>
<dbReference type="PANTHER" id="PTHR10491:SF4">
    <property type="entry name" value="METHIONINE ADENOSYLTRANSFERASE 2 SUBUNIT BETA"/>
    <property type="match status" value="1"/>
</dbReference>
<dbReference type="UniPathway" id="UPA00124"/>
<dbReference type="GO" id="GO:0008831">
    <property type="term" value="F:dTDP-4-dehydrorhamnose reductase activity"/>
    <property type="evidence" value="ECO:0007669"/>
    <property type="project" value="UniProtKB-EC"/>
</dbReference>
<dbReference type="NCBIfam" id="TIGR01214">
    <property type="entry name" value="rmlD"/>
    <property type="match status" value="1"/>
</dbReference>
<dbReference type="GO" id="GO:0019305">
    <property type="term" value="P:dTDP-rhamnose biosynthetic process"/>
    <property type="evidence" value="ECO:0007669"/>
    <property type="project" value="UniProtKB-UniPathway"/>
</dbReference>
<dbReference type="CDD" id="cd05254">
    <property type="entry name" value="dTDP_HR_like_SDR_e"/>
    <property type="match status" value="1"/>
</dbReference>
<reference evidence="8 9" key="1">
    <citation type="submission" date="2020-08" db="EMBL/GenBank/DDBJ databases">
        <title>Genomic Encyclopedia of Type Strains, Phase IV (KMG-V): Genome sequencing to study the core and pangenomes of soil and plant-associated prokaryotes.</title>
        <authorList>
            <person name="Whitman W."/>
        </authorList>
    </citation>
    <scope>NUCLEOTIDE SEQUENCE [LARGE SCALE GENOMIC DNA]</scope>
    <source>
        <strain evidence="8 9">M2T3</strain>
    </source>
</reference>
<evidence type="ECO:0000259" key="7">
    <source>
        <dbReference type="Pfam" id="PF04321"/>
    </source>
</evidence>
<dbReference type="RefSeq" id="WP_184626086.1">
    <property type="nucleotide sequence ID" value="NZ_JACHCC010000007.1"/>
</dbReference>